<dbReference type="Proteomes" id="UP000183053">
    <property type="component" value="Unassembled WGS sequence"/>
</dbReference>
<dbReference type="EMBL" id="FNLF01000002">
    <property type="protein sequence ID" value="SDR28350.1"/>
    <property type="molecule type" value="Genomic_DNA"/>
</dbReference>
<gene>
    <name evidence="1" type="ORF">SAMN04489765_4538</name>
</gene>
<organism evidence="1 2">
    <name type="scientific">Tsukamurella pulmonis</name>
    <dbReference type="NCBI Taxonomy" id="47312"/>
    <lineage>
        <taxon>Bacteria</taxon>
        <taxon>Bacillati</taxon>
        <taxon>Actinomycetota</taxon>
        <taxon>Actinomycetes</taxon>
        <taxon>Mycobacteriales</taxon>
        <taxon>Tsukamurellaceae</taxon>
        <taxon>Tsukamurella</taxon>
    </lineage>
</organism>
<name>A0A1H1HS96_9ACTN</name>
<keyword evidence="2" id="KW-1185">Reference proteome</keyword>
<accession>A0A1H1HS96</accession>
<dbReference type="STRING" id="47312.SAMN04489765_4538"/>
<evidence type="ECO:0008006" key="3">
    <source>
        <dbReference type="Google" id="ProtNLM"/>
    </source>
</evidence>
<protein>
    <recommendedName>
        <fullName evidence="3">Lipoprotein</fullName>
    </recommendedName>
</protein>
<dbReference type="PROSITE" id="PS51257">
    <property type="entry name" value="PROKAR_LIPOPROTEIN"/>
    <property type="match status" value="1"/>
</dbReference>
<dbReference type="RefSeq" id="WP_068563890.1">
    <property type="nucleotide sequence ID" value="NZ_FNLF01000002.1"/>
</dbReference>
<evidence type="ECO:0000313" key="2">
    <source>
        <dbReference type="Proteomes" id="UP000183053"/>
    </source>
</evidence>
<reference evidence="2" key="1">
    <citation type="submission" date="2016-10" db="EMBL/GenBank/DDBJ databases">
        <authorList>
            <person name="Varghese N."/>
            <person name="Submissions S."/>
        </authorList>
    </citation>
    <scope>NUCLEOTIDE SEQUENCE [LARGE SCALE GENOMIC DNA]</scope>
    <source>
        <strain evidence="2">DSM 44142</strain>
    </source>
</reference>
<sequence length="160" mass="16625">MIGSVRAVAAVAALAVAVTGCGVDEEKEAPVSYACKTLTADQVVVESGFPVDFAQRGITVAQVGERVCDARMFLLTFHLGGTRAAFDRLARDMGLAPALGATTSIGGTPVPPKPEPGLYRDRITTASLGNLDRTLELSVPLAQLPLTETSTLHGEYVLGA</sequence>
<evidence type="ECO:0000313" key="1">
    <source>
        <dbReference type="EMBL" id="SDR28350.1"/>
    </source>
</evidence>
<proteinExistence type="predicted"/>
<dbReference type="AlphaFoldDB" id="A0A1H1HS96"/>